<dbReference type="InterPro" id="IPR004926">
    <property type="entry name" value="LEA_3a"/>
</dbReference>
<dbReference type="AlphaFoldDB" id="A0AAV5D0L6"/>
<evidence type="ECO:0000313" key="2">
    <source>
        <dbReference type="Proteomes" id="UP001054889"/>
    </source>
</evidence>
<evidence type="ECO:0000313" key="1">
    <source>
        <dbReference type="EMBL" id="GJN03668.1"/>
    </source>
</evidence>
<comment type="caution">
    <text evidence="1">The sequence shown here is derived from an EMBL/GenBank/DDBJ whole genome shotgun (WGS) entry which is preliminary data.</text>
</comment>
<dbReference type="PANTHER" id="PTHR33509:SF18">
    <property type="entry name" value="OS08G0451300 PROTEIN"/>
    <property type="match status" value="1"/>
</dbReference>
<accession>A0AAV5D0L6</accession>
<evidence type="ECO:0008006" key="3">
    <source>
        <dbReference type="Google" id="ProtNLM"/>
    </source>
</evidence>
<dbReference type="Pfam" id="PF03242">
    <property type="entry name" value="LEA_3a"/>
    <property type="match status" value="1"/>
</dbReference>
<dbReference type="Proteomes" id="UP001054889">
    <property type="component" value="Unassembled WGS sequence"/>
</dbReference>
<dbReference type="PANTHER" id="PTHR33509">
    <property type="entry name" value="LATE EMBRYOGENIS ABUNDANT PROTEIN 2-RELATED"/>
    <property type="match status" value="1"/>
</dbReference>
<proteinExistence type="predicted"/>
<reference evidence="1" key="1">
    <citation type="journal article" date="2018" name="DNA Res.">
        <title>Multiple hybrid de novo genome assembly of finger millet, an orphan allotetraploid crop.</title>
        <authorList>
            <person name="Hatakeyama M."/>
            <person name="Aluri S."/>
            <person name="Balachadran M.T."/>
            <person name="Sivarajan S.R."/>
            <person name="Patrignani A."/>
            <person name="Gruter S."/>
            <person name="Poveda L."/>
            <person name="Shimizu-Inatsugi R."/>
            <person name="Baeten J."/>
            <person name="Francoijs K.J."/>
            <person name="Nataraja K.N."/>
            <person name="Reddy Y.A.N."/>
            <person name="Phadnis S."/>
            <person name="Ravikumar R.L."/>
            <person name="Schlapbach R."/>
            <person name="Sreeman S.M."/>
            <person name="Shimizu K.K."/>
        </authorList>
    </citation>
    <scope>NUCLEOTIDE SEQUENCE</scope>
</reference>
<reference evidence="1" key="2">
    <citation type="submission" date="2021-12" db="EMBL/GenBank/DDBJ databases">
        <title>Resequencing data analysis of finger millet.</title>
        <authorList>
            <person name="Hatakeyama M."/>
            <person name="Aluri S."/>
            <person name="Balachadran M.T."/>
            <person name="Sivarajan S.R."/>
            <person name="Poveda L."/>
            <person name="Shimizu-Inatsugi R."/>
            <person name="Schlapbach R."/>
            <person name="Sreeman S.M."/>
            <person name="Shimizu K.K."/>
        </authorList>
    </citation>
    <scope>NUCLEOTIDE SEQUENCE</scope>
</reference>
<keyword evidence="2" id="KW-1185">Reference proteome</keyword>
<protein>
    <recommendedName>
        <fullName evidence="3">Late embryogenesis abundant protein</fullName>
    </recommendedName>
</protein>
<organism evidence="1 2">
    <name type="scientific">Eleusine coracana subsp. coracana</name>
    <dbReference type="NCBI Taxonomy" id="191504"/>
    <lineage>
        <taxon>Eukaryota</taxon>
        <taxon>Viridiplantae</taxon>
        <taxon>Streptophyta</taxon>
        <taxon>Embryophyta</taxon>
        <taxon>Tracheophyta</taxon>
        <taxon>Spermatophyta</taxon>
        <taxon>Magnoliopsida</taxon>
        <taxon>Liliopsida</taxon>
        <taxon>Poales</taxon>
        <taxon>Poaceae</taxon>
        <taxon>PACMAD clade</taxon>
        <taxon>Chloridoideae</taxon>
        <taxon>Cynodonteae</taxon>
        <taxon>Eleusininae</taxon>
        <taxon>Eleusine</taxon>
    </lineage>
</organism>
<gene>
    <name evidence="1" type="primary">ga21139</name>
    <name evidence="1" type="ORF">PR202_ga21139</name>
</gene>
<name>A0AAV5D0L6_ELECO</name>
<sequence>MAARAILSSRLAGLQVAARNYGRRTYGTAAAEAVAKQEPVNLAAAKVRQPTAAEQAVMRKEECSWMRDPKTGCWMPENHIDDVDAADLRARLIFSKKD</sequence>
<dbReference type="EMBL" id="BQKI01000010">
    <property type="protein sequence ID" value="GJN03668.1"/>
    <property type="molecule type" value="Genomic_DNA"/>
</dbReference>